<feature type="region of interest" description="Disordered" evidence="1">
    <location>
        <begin position="62"/>
        <end position="99"/>
    </location>
</feature>
<evidence type="ECO:0000313" key="2">
    <source>
        <dbReference type="EMBL" id="KAJ4432886.1"/>
    </source>
</evidence>
<accession>A0ABQ8SGD6</accession>
<dbReference type="EMBL" id="JAJSOF020000029">
    <property type="protein sequence ID" value="KAJ4432886.1"/>
    <property type="molecule type" value="Genomic_DNA"/>
</dbReference>
<keyword evidence="3" id="KW-1185">Reference proteome</keyword>
<reference evidence="2 3" key="1">
    <citation type="journal article" date="2022" name="Allergy">
        <title>Genome assembly and annotation of Periplaneta americana reveal a comprehensive cockroach allergen profile.</title>
        <authorList>
            <person name="Wang L."/>
            <person name="Xiong Q."/>
            <person name="Saelim N."/>
            <person name="Wang L."/>
            <person name="Nong W."/>
            <person name="Wan A.T."/>
            <person name="Shi M."/>
            <person name="Liu X."/>
            <person name="Cao Q."/>
            <person name="Hui J.H.L."/>
            <person name="Sookrung N."/>
            <person name="Leung T.F."/>
            <person name="Tungtrongchitr A."/>
            <person name="Tsui S.K.W."/>
        </authorList>
    </citation>
    <scope>NUCLEOTIDE SEQUENCE [LARGE SCALE GENOMIC DNA]</scope>
    <source>
        <strain evidence="2">PWHHKU_190912</strain>
    </source>
</reference>
<sequence>MSPGSSTESYPAFARIGLRENPGKNLNQVTCPDRELNLGHLISRPDALTVTPQLTDERCECENDEEEDEAVLPPHNKGDAKLQVKGGTKPPEQKSIEAETSRVKVVSNISLVHRLKHKILLAQYENTESQKDTQRVLKQDIFSPTEVQERAKQQVQKDARDARDMAVQTPDWESQEKRLKDEPSNKTGHIVQNLNKKYSESIKGQKLKDQQTAVVPVTAKHQNASLQKSNTQTTVKKMEHRCGTSCGHHAEARVQPSSSRTSALTRTNRKAYFEEKKTPFASFGWNDSERNIGQKKTYNVSAPENEVWYSLSRAHNIVSNYILYYKKRDMIVFKLAG</sequence>
<protein>
    <submittedName>
        <fullName evidence="2">Uncharacterized protein</fullName>
    </submittedName>
</protein>
<evidence type="ECO:0000256" key="1">
    <source>
        <dbReference type="SAM" id="MobiDB-lite"/>
    </source>
</evidence>
<gene>
    <name evidence="2" type="ORF">ANN_21525</name>
</gene>
<proteinExistence type="predicted"/>
<name>A0ABQ8SGD6_PERAM</name>
<evidence type="ECO:0000313" key="3">
    <source>
        <dbReference type="Proteomes" id="UP001148838"/>
    </source>
</evidence>
<comment type="caution">
    <text evidence="2">The sequence shown here is derived from an EMBL/GenBank/DDBJ whole genome shotgun (WGS) entry which is preliminary data.</text>
</comment>
<feature type="region of interest" description="Disordered" evidence="1">
    <location>
        <begin position="166"/>
        <end position="187"/>
    </location>
</feature>
<feature type="compositionally biased region" description="Basic and acidic residues" evidence="1">
    <location>
        <begin position="174"/>
        <end position="184"/>
    </location>
</feature>
<organism evidence="2 3">
    <name type="scientific">Periplaneta americana</name>
    <name type="common">American cockroach</name>
    <name type="synonym">Blatta americana</name>
    <dbReference type="NCBI Taxonomy" id="6978"/>
    <lineage>
        <taxon>Eukaryota</taxon>
        <taxon>Metazoa</taxon>
        <taxon>Ecdysozoa</taxon>
        <taxon>Arthropoda</taxon>
        <taxon>Hexapoda</taxon>
        <taxon>Insecta</taxon>
        <taxon>Pterygota</taxon>
        <taxon>Neoptera</taxon>
        <taxon>Polyneoptera</taxon>
        <taxon>Dictyoptera</taxon>
        <taxon>Blattodea</taxon>
        <taxon>Blattoidea</taxon>
        <taxon>Blattidae</taxon>
        <taxon>Blattinae</taxon>
        <taxon>Periplaneta</taxon>
    </lineage>
</organism>
<dbReference type="Proteomes" id="UP001148838">
    <property type="component" value="Unassembled WGS sequence"/>
</dbReference>